<evidence type="ECO:0000313" key="2">
    <source>
        <dbReference type="Proteomes" id="UP000789525"/>
    </source>
</evidence>
<sequence>AYMLLLGYKKGSRETGGTYEAATTRRFKKGRTEAIRVVSNEVRQWLDVMRDASSSTSDRKAGLVTALKKHISDAKDAGMGMGIDRHLLGLRMLVQEHDGEKALELFNDPLFQRSKKWVLSTSAIFSKHFPVYGWGEVVPDGFGVAYKTGFDDRLQFTITSRKEMDNVGFIREIEQAAKDLRALFKEEKPGSPIPPSR</sequence>
<reference evidence="1" key="1">
    <citation type="submission" date="2021-06" db="EMBL/GenBank/DDBJ databases">
        <authorList>
            <person name="Kallberg Y."/>
            <person name="Tangrot J."/>
            <person name="Rosling A."/>
        </authorList>
    </citation>
    <scope>NUCLEOTIDE SEQUENCE</scope>
    <source>
        <strain evidence="1">CL356</strain>
    </source>
</reference>
<dbReference type="EMBL" id="CAJVPT010064969">
    <property type="protein sequence ID" value="CAG8771155.1"/>
    <property type="molecule type" value="Genomic_DNA"/>
</dbReference>
<evidence type="ECO:0000313" key="1">
    <source>
        <dbReference type="EMBL" id="CAG8771155.1"/>
    </source>
</evidence>
<proteinExistence type="predicted"/>
<organism evidence="1 2">
    <name type="scientific">Acaulospora colombiana</name>
    <dbReference type="NCBI Taxonomy" id="27376"/>
    <lineage>
        <taxon>Eukaryota</taxon>
        <taxon>Fungi</taxon>
        <taxon>Fungi incertae sedis</taxon>
        <taxon>Mucoromycota</taxon>
        <taxon>Glomeromycotina</taxon>
        <taxon>Glomeromycetes</taxon>
        <taxon>Diversisporales</taxon>
        <taxon>Acaulosporaceae</taxon>
        <taxon>Acaulospora</taxon>
    </lineage>
</organism>
<protein>
    <submittedName>
        <fullName evidence="1">2227_t:CDS:1</fullName>
    </submittedName>
</protein>
<feature type="non-terminal residue" evidence="1">
    <location>
        <position position="1"/>
    </location>
</feature>
<dbReference type="Proteomes" id="UP000789525">
    <property type="component" value="Unassembled WGS sequence"/>
</dbReference>
<keyword evidence="2" id="KW-1185">Reference proteome</keyword>
<name>A0ACA9R094_9GLOM</name>
<feature type="non-terminal residue" evidence="1">
    <location>
        <position position="197"/>
    </location>
</feature>
<accession>A0ACA9R094</accession>
<gene>
    <name evidence="1" type="ORF">ACOLOM_LOCUS13797</name>
</gene>
<comment type="caution">
    <text evidence="1">The sequence shown here is derived from an EMBL/GenBank/DDBJ whole genome shotgun (WGS) entry which is preliminary data.</text>
</comment>